<dbReference type="InterPro" id="IPR038592">
    <property type="entry name" value="CheD-like_sf"/>
</dbReference>
<gene>
    <name evidence="3" type="primary">cheD</name>
    <name evidence="4" type="ordered locus">Metho_1435</name>
</gene>
<protein>
    <recommendedName>
        <fullName evidence="3">Probable chemoreceptor glutamine deamidase CheD</fullName>
        <ecNumber evidence="3">3.5.1.44</ecNumber>
    </recommendedName>
</protein>
<dbReference type="PANTHER" id="PTHR35147">
    <property type="entry name" value="CHEMORECEPTOR GLUTAMINE DEAMIDASE CHED-RELATED"/>
    <property type="match status" value="1"/>
</dbReference>
<dbReference type="RefSeq" id="WP_015324807.1">
    <property type="nucleotide sequence ID" value="NC_019977.1"/>
</dbReference>
<dbReference type="STRING" id="867904.Metho_1435"/>
<evidence type="ECO:0000256" key="2">
    <source>
        <dbReference type="ARBA" id="ARBA00022801"/>
    </source>
</evidence>
<dbReference type="GeneID" id="14407244"/>
<sequence>MIVVGMADYAVTRSPDKLTTLGLGSCVGIALYDPVAKIGGLIHIMLPTIENARFTDNCAKFADSGIPIVIQEMVSIGAVRRRLVAKIAGGAKMFSFNSDVNLNIGERNIQATKIVLTEMKIPLIAEDVGKNYGRTVVLDTDTGVYHIKSAIKGENLI</sequence>
<dbReference type="EMBL" id="CP003362">
    <property type="protein sequence ID" value="AGB49642.1"/>
    <property type="molecule type" value="Genomic_DNA"/>
</dbReference>
<dbReference type="Pfam" id="PF03975">
    <property type="entry name" value="CheD"/>
    <property type="match status" value="1"/>
</dbReference>
<dbReference type="EC" id="3.5.1.44" evidence="3"/>
<dbReference type="GO" id="GO:0050568">
    <property type="term" value="F:protein-glutamine glutaminase activity"/>
    <property type="evidence" value="ECO:0007669"/>
    <property type="project" value="UniProtKB-UniRule"/>
</dbReference>
<dbReference type="PANTHER" id="PTHR35147:SF1">
    <property type="entry name" value="CHEMORECEPTOR GLUTAMINE DEAMIDASE CHED-RELATED"/>
    <property type="match status" value="1"/>
</dbReference>
<name>L0KW07_METHD</name>
<dbReference type="Gene3D" id="3.30.1330.200">
    <property type="match status" value="1"/>
</dbReference>
<dbReference type="InterPro" id="IPR005659">
    <property type="entry name" value="Chemorcpt_Glu_NH3ase_CheD"/>
</dbReference>
<evidence type="ECO:0000256" key="1">
    <source>
        <dbReference type="ARBA" id="ARBA00022500"/>
    </source>
</evidence>
<accession>L0KW07</accession>
<dbReference type="AlphaFoldDB" id="L0KW07"/>
<comment type="similarity">
    <text evidence="3">Belongs to the CheD family.</text>
</comment>
<keyword evidence="5" id="KW-1185">Reference proteome</keyword>
<dbReference type="InterPro" id="IPR011324">
    <property type="entry name" value="Cytotoxic_necrot_fac-like_cat"/>
</dbReference>
<evidence type="ECO:0000313" key="5">
    <source>
        <dbReference type="Proteomes" id="UP000010866"/>
    </source>
</evidence>
<dbReference type="KEGG" id="mhz:Metho_1435"/>
<comment type="catalytic activity">
    <reaction evidence="3">
        <text>L-glutaminyl-[protein] + H2O = L-glutamyl-[protein] + NH4(+)</text>
        <dbReference type="Rhea" id="RHEA:16441"/>
        <dbReference type="Rhea" id="RHEA-COMP:10207"/>
        <dbReference type="Rhea" id="RHEA-COMP:10208"/>
        <dbReference type="ChEBI" id="CHEBI:15377"/>
        <dbReference type="ChEBI" id="CHEBI:28938"/>
        <dbReference type="ChEBI" id="CHEBI:29973"/>
        <dbReference type="ChEBI" id="CHEBI:30011"/>
        <dbReference type="EC" id="3.5.1.44"/>
    </reaction>
</comment>
<dbReference type="Proteomes" id="UP000010866">
    <property type="component" value="Chromosome"/>
</dbReference>
<dbReference type="HAMAP" id="MF_01440">
    <property type="entry name" value="CheD"/>
    <property type="match status" value="1"/>
</dbReference>
<dbReference type="OrthoDB" id="10499at2157"/>
<keyword evidence="2 3" id="KW-0378">Hydrolase</keyword>
<dbReference type="GO" id="GO:0006935">
    <property type="term" value="P:chemotaxis"/>
    <property type="evidence" value="ECO:0007669"/>
    <property type="project" value="UniProtKB-UniRule"/>
</dbReference>
<dbReference type="CDD" id="cd16352">
    <property type="entry name" value="CheD"/>
    <property type="match status" value="1"/>
</dbReference>
<evidence type="ECO:0000313" key="4">
    <source>
        <dbReference type="EMBL" id="AGB49642.1"/>
    </source>
</evidence>
<evidence type="ECO:0000256" key="3">
    <source>
        <dbReference type="HAMAP-Rule" id="MF_01440"/>
    </source>
</evidence>
<dbReference type="SUPFAM" id="SSF64438">
    <property type="entry name" value="CNF1/YfiH-like putative cysteine hydrolases"/>
    <property type="match status" value="1"/>
</dbReference>
<organism evidence="4 5">
    <name type="scientific">Methanomethylovorans hollandica (strain DSM 15978 / NBRC 107637 / DMS1)</name>
    <dbReference type="NCBI Taxonomy" id="867904"/>
    <lineage>
        <taxon>Archaea</taxon>
        <taxon>Methanobacteriati</taxon>
        <taxon>Methanobacteriota</taxon>
        <taxon>Stenosarchaea group</taxon>
        <taxon>Methanomicrobia</taxon>
        <taxon>Methanosarcinales</taxon>
        <taxon>Methanosarcinaceae</taxon>
        <taxon>Methanomethylovorans</taxon>
    </lineage>
</organism>
<dbReference type="HOGENOM" id="CLU_087854_2_0_2"/>
<proteinExistence type="inferred from homology"/>
<comment type="function">
    <text evidence="3">Probably deamidates glutamine residues to glutamate on methyl-accepting chemotaxis receptors (MCPs), playing an important role in chemotaxis.</text>
</comment>
<keyword evidence="1 3" id="KW-0145">Chemotaxis</keyword>
<reference evidence="5" key="1">
    <citation type="submission" date="2012-02" db="EMBL/GenBank/DDBJ databases">
        <title>Complete sequence of chromosome of Methanomethylovorans hollandica DSM 15978.</title>
        <authorList>
            <person name="Lucas S."/>
            <person name="Copeland A."/>
            <person name="Lapidus A."/>
            <person name="Glavina del Rio T."/>
            <person name="Dalin E."/>
            <person name="Tice H."/>
            <person name="Bruce D."/>
            <person name="Goodwin L."/>
            <person name="Pitluck S."/>
            <person name="Peters L."/>
            <person name="Mikhailova N."/>
            <person name="Held B."/>
            <person name="Kyrpides N."/>
            <person name="Mavromatis K."/>
            <person name="Ivanova N."/>
            <person name="Brettin T."/>
            <person name="Detter J.C."/>
            <person name="Han C."/>
            <person name="Larimer F."/>
            <person name="Land M."/>
            <person name="Hauser L."/>
            <person name="Markowitz V."/>
            <person name="Cheng J.-F."/>
            <person name="Hugenholtz P."/>
            <person name="Woyke T."/>
            <person name="Wu D."/>
            <person name="Spring S."/>
            <person name="Schroeder M."/>
            <person name="Brambilla E."/>
            <person name="Klenk H.-P."/>
            <person name="Eisen J.A."/>
        </authorList>
    </citation>
    <scope>NUCLEOTIDE SEQUENCE [LARGE SCALE GENOMIC DNA]</scope>
    <source>
        <strain evidence="5">DSM 15978 / NBRC 107637 / DMS1</strain>
    </source>
</reference>